<evidence type="ECO:0000256" key="4">
    <source>
        <dbReference type="PROSITE-ProRule" id="PRU00335"/>
    </source>
</evidence>
<feature type="domain" description="HTH tetR-type" evidence="5">
    <location>
        <begin position="15"/>
        <end position="75"/>
    </location>
</feature>
<dbReference type="PANTHER" id="PTHR30055">
    <property type="entry name" value="HTH-TYPE TRANSCRIPTIONAL REGULATOR RUTR"/>
    <property type="match status" value="1"/>
</dbReference>
<evidence type="ECO:0000313" key="7">
    <source>
        <dbReference type="Proteomes" id="UP001589862"/>
    </source>
</evidence>
<dbReference type="SUPFAM" id="SSF46689">
    <property type="entry name" value="Homeodomain-like"/>
    <property type="match status" value="1"/>
</dbReference>
<feature type="DNA-binding region" description="H-T-H motif" evidence="4">
    <location>
        <begin position="38"/>
        <end position="57"/>
    </location>
</feature>
<keyword evidence="7" id="KW-1185">Reference proteome</keyword>
<comment type="caution">
    <text evidence="6">The sequence shown here is derived from an EMBL/GenBank/DDBJ whole genome shotgun (WGS) entry which is preliminary data.</text>
</comment>
<dbReference type="InterPro" id="IPR001647">
    <property type="entry name" value="HTH_TetR"/>
</dbReference>
<name>A0ABV6P7P5_9MICC</name>
<evidence type="ECO:0000259" key="5">
    <source>
        <dbReference type="PROSITE" id="PS50977"/>
    </source>
</evidence>
<reference evidence="6 7" key="1">
    <citation type="submission" date="2024-09" db="EMBL/GenBank/DDBJ databases">
        <authorList>
            <person name="Sun Q."/>
            <person name="Mori K."/>
        </authorList>
    </citation>
    <scope>NUCLEOTIDE SEQUENCE [LARGE SCALE GENOMIC DNA]</scope>
    <source>
        <strain evidence="6 7">NCAIM B.02604</strain>
    </source>
</reference>
<sequence length="192" mass="20808">MSEHVNKKQRKHKRGSGKDRVLAAYVDILLADGVAAATLDEVARQAEISKGGLLHHFPSKEDLNAGLMDLLVELNEADIERTVAQGDDLISAYLTSSSIAQDEYSSVFMAALKLAGSNIPEVDRTLQQVLQSWHQTLLEHLPDPALAKIVHLIGDGLYLHAIVGSNPGNGVQELIQALEELSEHKTDCGEDA</sequence>
<dbReference type="InterPro" id="IPR050109">
    <property type="entry name" value="HTH-type_TetR-like_transc_reg"/>
</dbReference>
<evidence type="ECO:0000313" key="6">
    <source>
        <dbReference type="EMBL" id="MFC0581154.1"/>
    </source>
</evidence>
<dbReference type="PROSITE" id="PS50977">
    <property type="entry name" value="HTH_TETR_2"/>
    <property type="match status" value="1"/>
</dbReference>
<dbReference type="Pfam" id="PF00440">
    <property type="entry name" value="TetR_N"/>
    <property type="match status" value="1"/>
</dbReference>
<accession>A0ABV6P7P5</accession>
<protein>
    <submittedName>
        <fullName evidence="6">TetR/AcrR family transcriptional regulator</fullName>
    </submittedName>
</protein>
<dbReference type="InterPro" id="IPR041479">
    <property type="entry name" value="TetR_CgmR_C"/>
</dbReference>
<evidence type="ECO:0000256" key="2">
    <source>
        <dbReference type="ARBA" id="ARBA00023125"/>
    </source>
</evidence>
<dbReference type="Proteomes" id="UP001589862">
    <property type="component" value="Unassembled WGS sequence"/>
</dbReference>
<dbReference type="Pfam" id="PF17937">
    <property type="entry name" value="TetR_C_28"/>
    <property type="match status" value="1"/>
</dbReference>
<keyword evidence="3" id="KW-0804">Transcription</keyword>
<dbReference type="RefSeq" id="WP_377457769.1">
    <property type="nucleotide sequence ID" value="NZ_JBHLUB010000001.1"/>
</dbReference>
<dbReference type="InterPro" id="IPR009057">
    <property type="entry name" value="Homeodomain-like_sf"/>
</dbReference>
<keyword evidence="2 4" id="KW-0238">DNA-binding</keyword>
<evidence type="ECO:0000256" key="3">
    <source>
        <dbReference type="ARBA" id="ARBA00023163"/>
    </source>
</evidence>
<dbReference type="EMBL" id="JBHLUB010000001">
    <property type="protein sequence ID" value="MFC0581154.1"/>
    <property type="molecule type" value="Genomic_DNA"/>
</dbReference>
<gene>
    <name evidence="6" type="ORF">ACFFFR_01950</name>
</gene>
<evidence type="ECO:0000256" key="1">
    <source>
        <dbReference type="ARBA" id="ARBA00023015"/>
    </source>
</evidence>
<keyword evidence="1" id="KW-0805">Transcription regulation</keyword>
<organism evidence="6 7">
    <name type="scientific">Micrococcoides hystricis</name>
    <dbReference type="NCBI Taxonomy" id="1572761"/>
    <lineage>
        <taxon>Bacteria</taxon>
        <taxon>Bacillati</taxon>
        <taxon>Actinomycetota</taxon>
        <taxon>Actinomycetes</taxon>
        <taxon>Micrococcales</taxon>
        <taxon>Micrococcaceae</taxon>
        <taxon>Micrococcoides</taxon>
    </lineage>
</organism>
<dbReference type="PANTHER" id="PTHR30055:SF234">
    <property type="entry name" value="HTH-TYPE TRANSCRIPTIONAL REGULATOR BETI"/>
    <property type="match status" value="1"/>
</dbReference>
<proteinExistence type="predicted"/>
<dbReference type="Gene3D" id="1.10.357.10">
    <property type="entry name" value="Tetracycline Repressor, domain 2"/>
    <property type="match status" value="1"/>
</dbReference>